<dbReference type="RefSeq" id="XP_070864919.1">
    <property type="nucleotide sequence ID" value="XM_071012156.1"/>
</dbReference>
<accession>A0ABR4D9C2</accession>
<dbReference type="SMART" id="SM00353">
    <property type="entry name" value="HLH"/>
    <property type="match status" value="1"/>
</dbReference>
<reference evidence="4 5" key="1">
    <citation type="journal article" date="2024" name="Commun. Biol.">
        <title>Comparative genomic analysis of thermophilic fungi reveals convergent evolutionary adaptations and gene losses.</title>
        <authorList>
            <person name="Steindorff A.S."/>
            <person name="Aguilar-Pontes M.V."/>
            <person name="Robinson A.J."/>
            <person name="Andreopoulos B."/>
            <person name="LaButti K."/>
            <person name="Kuo A."/>
            <person name="Mondo S."/>
            <person name="Riley R."/>
            <person name="Otillar R."/>
            <person name="Haridas S."/>
            <person name="Lipzen A."/>
            <person name="Grimwood J."/>
            <person name="Schmutz J."/>
            <person name="Clum A."/>
            <person name="Reid I.D."/>
            <person name="Moisan M.C."/>
            <person name="Butler G."/>
            <person name="Nguyen T.T.M."/>
            <person name="Dewar K."/>
            <person name="Conant G."/>
            <person name="Drula E."/>
            <person name="Henrissat B."/>
            <person name="Hansel C."/>
            <person name="Singer S."/>
            <person name="Hutchinson M.I."/>
            <person name="de Vries R.P."/>
            <person name="Natvig D.O."/>
            <person name="Powell A.J."/>
            <person name="Tsang A."/>
            <person name="Grigoriev I.V."/>
        </authorList>
    </citation>
    <scope>NUCLEOTIDE SEQUENCE [LARGE SCALE GENOMIC DNA]</scope>
    <source>
        <strain evidence="4 5">ATCC 22073</strain>
    </source>
</reference>
<feature type="region of interest" description="Disordered" evidence="2">
    <location>
        <begin position="210"/>
        <end position="231"/>
    </location>
</feature>
<feature type="compositionally biased region" description="Gly residues" evidence="2">
    <location>
        <begin position="297"/>
        <end position="306"/>
    </location>
</feature>
<keyword evidence="1" id="KW-0175">Coiled coil</keyword>
<dbReference type="InterPro" id="IPR052099">
    <property type="entry name" value="Regulatory_TF_Diverse"/>
</dbReference>
<feature type="region of interest" description="Disordered" evidence="2">
    <location>
        <begin position="159"/>
        <end position="178"/>
    </location>
</feature>
<feature type="domain" description="BHLH" evidence="3">
    <location>
        <begin position="355"/>
        <end position="420"/>
    </location>
</feature>
<feature type="region of interest" description="Disordered" evidence="2">
    <location>
        <begin position="297"/>
        <end position="370"/>
    </location>
</feature>
<dbReference type="InterPro" id="IPR011598">
    <property type="entry name" value="bHLH_dom"/>
</dbReference>
<gene>
    <name evidence="4" type="ORF">VTJ83DRAFT_5544</name>
</gene>
<dbReference type="PANTHER" id="PTHR47336:SF2">
    <property type="entry name" value="TRANSCRIPTION FACTOR HMS1-RELATED"/>
    <property type="match status" value="1"/>
</dbReference>
<evidence type="ECO:0000259" key="3">
    <source>
        <dbReference type="PROSITE" id="PS50888"/>
    </source>
</evidence>
<protein>
    <recommendedName>
        <fullName evidence="3">BHLH domain-containing protein</fullName>
    </recommendedName>
</protein>
<feature type="region of interest" description="Disordered" evidence="2">
    <location>
        <begin position="48"/>
        <end position="120"/>
    </location>
</feature>
<sequence length="469" mass="50606">MDSDALRQLEFFTMPNGQTVNPVDQPYLAGTSAQQAAVWDPTGLGLDAGLSPSTTAPTSLSLDSATQPSTLTGLSTVSPDLSSASRNPTQGAQSRPVLPAHGPRSRDTHDRKRSRLGADATAGTASLDSVDYWIDFDKDEGLASIPESFETVGQNVDTKGKAPMTQRPVNPAQSQQPTIKQDDFIDDSALENALSDDDGFSSINLTDQLSKIDTQPPQEVPPREGLYSTPLSWERPQPGLRMDSLIGLHSPSLNEAEQRRLIAIAMNPGPSMGGLGSNINFNFTGMSSNMPAMTFGAGLGSTGLGGTPSTTTQGPQPVSPPQPPAAQPSRPPPPSQPKKQGGVSEKGKEGKPKTGDRTAHNDIERKYRTNLKDKISELRNAVPSLRTISENGTDEDGTQRPAKVSKGTVLTKATEYIHYLERRNKQIMQEHRELSRRLQAFEQLLNATARQTYTMPTYSRTLFDPRGFC</sequence>
<feature type="compositionally biased region" description="Low complexity" evidence="2">
    <location>
        <begin position="50"/>
        <end position="66"/>
    </location>
</feature>
<dbReference type="Pfam" id="PF00010">
    <property type="entry name" value="HLH"/>
    <property type="match status" value="1"/>
</dbReference>
<keyword evidence="5" id="KW-1185">Reference proteome</keyword>
<comment type="caution">
    <text evidence="4">The sequence shown here is derived from an EMBL/GenBank/DDBJ whole genome shotgun (WGS) entry which is preliminary data.</text>
</comment>
<dbReference type="PROSITE" id="PS50888">
    <property type="entry name" value="BHLH"/>
    <property type="match status" value="1"/>
</dbReference>
<dbReference type="EMBL" id="JAZGUE010000005">
    <property type="protein sequence ID" value="KAL2266192.1"/>
    <property type="molecule type" value="Genomic_DNA"/>
</dbReference>
<dbReference type="PANTHER" id="PTHR47336">
    <property type="entry name" value="TRANSCRIPTION FACTOR HMS1-RELATED"/>
    <property type="match status" value="1"/>
</dbReference>
<evidence type="ECO:0000313" key="4">
    <source>
        <dbReference type="EMBL" id="KAL2266192.1"/>
    </source>
</evidence>
<evidence type="ECO:0000256" key="2">
    <source>
        <dbReference type="SAM" id="MobiDB-lite"/>
    </source>
</evidence>
<dbReference type="GeneID" id="98126800"/>
<evidence type="ECO:0000256" key="1">
    <source>
        <dbReference type="SAM" id="Coils"/>
    </source>
</evidence>
<feature type="coiled-coil region" evidence="1">
    <location>
        <begin position="417"/>
        <end position="451"/>
    </location>
</feature>
<organism evidence="4 5">
    <name type="scientific">Remersonia thermophila</name>
    <dbReference type="NCBI Taxonomy" id="72144"/>
    <lineage>
        <taxon>Eukaryota</taxon>
        <taxon>Fungi</taxon>
        <taxon>Dikarya</taxon>
        <taxon>Ascomycota</taxon>
        <taxon>Pezizomycotina</taxon>
        <taxon>Sordariomycetes</taxon>
        <taxon>Sordariomycetidae</taxon>
        <taxon>Sordariales</taxon>
        <taxon>Sordariales incertae sedis</taxon>
        <taxon>Remersonia</taxon>
    </lineage>
</organism>
<feature type="compositionally biased region" description="Pro residues" evidence="2">
    <location>
        <begin position="317"/>
        <end position="336"/>
    </location>
</feature>
<name>A0ABR4D9C2_9PEZI</name>
<feature type="compositionally biased region" description="Polar residues" evidence="2">
    <location>
        <begin position="167"/>
        <end position="178"/>
    </location>
</feature>
<proteinExistence type="predicted"/>
<dbReference type="Gene3D" id="4.10.280.10">
    <property type="entry name" value="Helix-loop-helix DNA-binding domain"/>
    <property type="match status" value="1"/>
</dbReference>
<feature type="compositionally biased region" description="Polar residues" evidence="2">
    <location>
        <begin position="67"/>
        <end position="93"/>
    </location>
</feature>
<dbReference type="SUPFAM" id="SSF47459">
    <property type="entry name" value="HLH, helix-loop-helix DNA-binding domain"/>
    <property type="match status" value="1"/>
</dbReference>
<dbReference type="Proteomes" id="UP001600064">
    <property type="component" value="Unassembled WGS sequence"/>
</dbReference>
<feature type="compositionally biased region" description="Basic and acidic residues" evidence="2">
    <location>
        <begin position="345"/>
        <end position="370"/>
    </location>
</feature>
<evidence type="ECO:0000313" key="5">
    <source>
        <dbReference type="Proteomes" id="UP001600064"/>
    </source>
</evidence>
<feature type="compositionally biased region" description="Low complexity" evidence="2">
    <location>
        <begin position="307"/>
        <end position="316"/>
    </location>
</feature>
<dbReference type="InterPro" id="IPR036638">
    <property type="entry name" value="HLH_DNA-bd_sf"/>
</dbReference>